<comment type="caution">
    <text evidence="7">The sequence shown here is derived from an EMBL/GenBank/DDBJ whole genome shotgun (WGS) entry which is preliminary data.</text>
</comment>
<dbReference type="Proteomes" id="UP001606303">
    <property type="component" value="Unassembled WGS sequence"/>
</dbReference>
<evidence type="ECO:0000256" key="2">
    <source>
        <dbReference type="ARBA" id="ARBA00022670"/>
    </source>
</evidence>
<dbReference type="PIRSF" id="PIRSF001217">
    <property type="entry name" value="Protease_4_SppA"/>
    <property type="match status" value="1"/>
</dbReference>
<reference evidence="7 8" key="1">
    <citation type="submission" date="2024-08" db="EMBL/GenBank/DDBJ databases">
        <authorList>
            <person name="Lu H."/>
        </authorList>
    </citation>
    <scope>NUCLEOTIDE SEQUENCE [LARGE SCALE GENOMIC DNA]</scope>
    <source>
        <strain evidence="7 8">BYS87W</strain>
    </source>
</reference>
<dbReference type="GO" id="GO:0016787">
    <property type="term" value="F:hydrolase activity"/>
    <property type="evidence" value="ECO:0007669"/>
    <property type="project" value="UniProtKB-KW"/>
</dbReference>
<dbReference type="InterPro" id="IPR004634">
    <property type="entry name" value="Pept_S49_pIV"/>
</dbReference>
<feature type="transmembrane region" description="Helical" evidence="5">
    <location>
        <begin position="25"/>
        <end position="44"/>
    </location>
</feature>
<accession>A0ABW7H160</accession>
<dbReference type="InterPro" id="IPR047272">
    <property type="entry name" value="S49_SppA_C"/>
</dbReference>
<evidence type="ECO:0000256" key="5">
    <source>
        <dbReference type="SAM" id="Phobius"/>
    </source>
</evidence>
<sequence>MKSVFSAIGWFFSKSWRVLDGTRRAVLNLIFLTVVVLVGVAIATRGPKPLADKTTLVLKLEGNLVEQFSGSARDQLMAQAQGRGTPKQTRLRDVLAALDQAARDDKISAVYLDVEGLQGAGMSSLHEVSAALQRFRKVSGKPVLAYADSYSQRGYFLAAQAGEVYVHPMGMVMLEGFGRWRTYYKDALDRLGVTAHVMKVGTYKSFAEPYIANGPSPASVEAETLVYGELWSGFTGTVEAARKLEAGSIARSIDEIPQRLAAVKGDAAQLALQLKWVDGLKTRDQMRELLIAKGAKDDESKSFRQVSLAQYLTRLKDATPPSKQQPGVGVVVAEGEIVDGDVGPGRIGGDSTARLIRKAREDDAIKAVVLRINSPGGSAFASEIIRRELELTRQAGKPVVVSMGDVAASGGYWISMSSDAVLADAGTITGSIGVFGILPTAEGLMDKLSLHTGGVTTTWLAGGYDPRRPLDPRFKAAVQAGVEHIYGQFTTLAAQARKTTPEKIDAVAQGRIWTGSQALARGLVDRLGSFEDAMQTAAQLAKLDAKPGERVRRVYVERDLSRSERLLASFADTVAPPLAQAVGQALGLDALPAPAVEELAALHALTRVAAQGRWDRAAAVHCLCGSP</sequence>
<feature type="domain" description="Peptidase S49" evidence="6">
    <location>
        <begin position="138"/>
        <end position="282"/>
    </location>
</feature>
<keyword evidence="8" id="KW-1185">Reference proteome</keyword>
<dbReference type="InterPro" id="IPR029045">
    <property type="entry name" value="ClpP/crotonase-like_dom_sf"/>
</dbReference>
<evidence type="ECO:0000256" key="1">
    <source>
        <dbReference type="ARBA" id="ARBA00008683"/>
    </source>
</evidence>
<dbReference type="Gene3D" id="3.90.226.10">
    <property type="entry name" value="2-enoyl-CoA Hydratase, Chain A, domain 1"/>
    <property type="match status" value="3"/>
</dbReference>
<dbReference type="SUPFAM" id="SSF52096">
    <property type="entry name" value="ClpP/crotonase"/>
    <property type="match status" value="2"/>
</dbReference>
<dbReference type="Pfam" id="PF01343">
    <property type="entry name" value="Peptidase_S49"/>
    <property type="match status" value="2"/>
</dbReference>
<protein>
    <submittedName>
        <fullName evidence="7">Signal peptide peptidase SppA</fullName>
        <ecNumber evidence="7">3.4.21.-</ecNumber>
    </submittedName>
</protein>
<gene>
    <name evidence="7" type="primary">sppA</name>
    <name evidence="7" type="ORF">ACG01O_15190</name>
</gene>
<proteinExistence type="inferred from homology"/>
<organism evidence="7 8">
    <name type="scientific">Pelomonas baiyunensis</name>
    <dbReference type="NCBI Taxonomy" id="3299026"/>
    <lineage>
        <taxon>Bacteria</taxon>
        <taxon>Pseudomonadati</taxon>
        <taxon>Pseudomonadota</taxon>
        <taxon>Betaproteobacteria</taxon>
        <taxon>Burkholderiales</taxon>
        <taxon>Sphaerotilaceae</taxon>
        <taxon>Roseateles</taxon>
    </lineage>
</organism>
<comment type="similarity">
    <text evidence="1">Belongs to the peptidase S49 family.</text>
</comment>
<dbReference type="CDD" id="cd07018">
    <property type="entry name" value="S49_SppA_67K_type"/>
    <property type="match status" value="1"/>
</dbReference>
<evidence type="ECO:0000256" key="4">
    <source>
        <dbReference type="ARBA" id="ARBA00022825"/>
    </source>
</evidence>
<dbReference type="CDD" id="cd07023">
    <property type="entry name" value="S49_Sppa_N_C"/>
    <property type="match status" value="1"/>
</dbReference>
<keyword evidence="5" id="KW-0812">Transmembrane</keyword>
<dbReference type="EMBL" id="JBIGIB010000004">
    <property type="protein sequence ID" value="MFG6467969.1"/>
    <property type="molecule type" value="Genomic_DNA"/>
</dbReference>
<keyword evidence="5" id="KW-1133">Transmembrane helix</keyword>
<dbReference type="PANTHER" id="PTHR33209">
    <property type="entry name" value="PROTEASE 4"/>
    <property type="match status" value="1"/>
</dbReference>
<dbReference type="EC" id="3.4.21.-" evidence="7"/>
<keyword evidence="4" id="KW-0720">Serine protease</keyword>
<dbReference type="InterPro" id="IPR002142">
    <property type="entry name" value="Peptidase_S49"/>
</dbReference>
<name>A0ABW7H160_9BURK</name>
<evidence type="ECO:0000313" key="8">
    <source>
        <dbReference type="Proteomes" id="UP001606303"/>
    </source>
</evidence>
<evidence type="ECO:0000259" key="6">
    <source>
        <dbReference type="Pfam" id="PF01343"/>
    </source>
</evidence>
<evidence type="ECO:0000313" key="7">
    <source>
        <dbReference type="EMBL" id="MFG6467969.1"/>
    </source>
</evidence>
<evidence type="ECO:0000256" key="3">
    <source>
        <dbReference type="ARBA" id="ARBA00022801"/>
    </source>
</evidence>
<keyword evidence="2" id="KW-0645">Protease</keyword>
<feature type="domain" description="Peptidase S49" evidence="6">
    <location>
        <begin position="393"/>
        <end position="543"/>
    </location>
</feature>
<dbReference type="NCBIfam" id="TIGR00705">
    <property type="entry name" value="SppA_67K"/>
    <property type="match status" value="1"/>
</dbReference>
<dbReference type="PANTHER" id="PTHR33209:SF1">
    <property type="entry name" value="PEPTIDASE S49 DOMAIN-CONTAINING PROTEIN"/>
    <property type="match status" value="1"/>
</dbReference>
<dbReference type="RefSeq" id="WP_394385842.1">
    <property type="nucleotide sequence ID" value="NZ_JBIGIB010000004.1"/>
</dbReference>
<dbReference type="InterPro" id="IPR047217">
    <property type="entry name" value="S49_SppA_67K_type_N"/>
</dbReference>
<keyword evidence="5" id="KW-0472">Membrane</keyword>
<keyword evidence="3 7" id="KW-0378">Hydrolase</keyword>